<evidence type="ECO:0000256" key="1">
    <source>
        <dbReference type="ARBA" id="ARBA00011738"/>
    </source>
</evidence>
<dbReference type="SUPFAM" id="SSF54909">
    <property type="entry name" value="Dimeric alpha+beta barrel"/>
    <property type="match status" value="1"/>
</dbReference>
<dbReference type="Gene3D" id="3.30.70.100">
    <property type="match status" value="1"/>
</dbReference>
<evidence type="ECO:0000313" key="3">
    <source>
        <dbReference type="EMBL" id="MBB3114727.1"/>
    </source>
</evidence>
<gene>
    <name evidence="3" type="ORF">FHS18_006870</name>
</gene>
<evidence type="ECO:0000313" key="4">
    <source>
        <dbReference type="Proteomes" id="UP000570361"/>
    </source>
</evidence>
<dbReference type="PANTHER" id="PTHR33178:SF10">
    <property type="entry name" value="STRESS-RESPONSE A_B BARREL DOMAIN-CONTAINING PROTEIN"/>
    <property type="match status" value="1"/>
</dbReference>
<comment type="caution">
    <text evidence="3">The sequence shown here is derived from an EMBL/GenBank/DDBJ whole genome shotgun (WGS) entry which is preliminary data.</text>
</comment>
<dbReference type="Proteomes" id="UP000570361">
    <property type="component" value="Unassembled WGS sequence"/>
</dbReference>
<reference evidence="3 4" key="1">
    <citation type="submission" date="2020-08" db="EMBL/GenBank/DDBJ databases">
        <title>Genomic Encyclopedia of Type Strains, Phase III (KMG-III): the genomes of soil and plant-associated and newly described type strains.</title>
        <authorList>
            <person name="Whitman W."/>
        </authorList>
    </citation>
    <scope>NUCLEOTIDE SEQUENCE [LARGE SCALE GENOMIC DNA]</scope>
    <source>
        <strain evidence="3 4">CECT 5862</strain>
    </source>
</reference>
<protein>
    <recommendedName>
        <fullName evidence="2">Stress-response A/B barrel domain-containing protein</fullName>
    </recommendedName>
</protein>
<sequence length="103" mass="12195">MSQEWILHTVVFTLKHEKGSVEEEQFLADGESILTTIPGVTNFKVFRQVSQKNSYDFGLHMEFSGQSEYEAYNNHPAHTKFVQERWLTEVEQFLEIDYKEYRA</sequence>
<dbReference type="InterPro" id="IPR044662">
    <property type="entry name" value="HS1/DABB1-like"/>
</dbReference>
<proteinExistence type="predicted"/>
<evidence type="ECO:0000259" key="2">
    <source>
        <dbReference type="PROSITE" id="PS51502"/>
    </source>
</evidence>
<dbReference type="InterPro" id="IPR011008">
    <property type="entry name" value="Dimeric_a/b-barrel"/>
</dbReference>
<organism evidence="3 4">
    <name type="scientific">Paenibacillus phyllosphaerae</name>
    <dbReference type="NCBI Taxonomy" id="274593"/>
    <lineage>
        <taxon>Bacteria</taxon>
        <taxon>Bacillati</taxon>
        <taxon>Bacillota</taxon>
        <taxon>Bacilli</taxon>
        <taxon>Bacillales</taxon>
        <taxon>Paenibacillaceae</taxon>
        <taxon>Paenibacillus</taxon>
    </lineage>
</organism>
<dbReference type="SMART" id="SM00886">
    <property type="entry name" value="Dabb"/>
    <property type="match status" value="1"/>
</dbReference>
<comment type="subunit">
    <text evidence="1">Homodimer.</text>
</comment>
<dbReference type="InterPro" id="IPR013097">
    <property type="entry name" value="Dabb"/>
</dbReference>
<dbReference type="AlphaFoldDB" id="A0A7W5B5F2"/>
<dbReference type="PANTHER" id="PTHR33178">
    <property type="match status" value="1"/>
</dbReference>
<dbReference type="Pfam" id="PF07876">
    <property type="entry name" value="Dabb"/>
    <property type="match status" value="1"/>
</dbReference>
<keyword evidence="4" id="KW-1185">Reference proteome</keyword>
<name>A0A7W5B5F2_9BACL</name>
<dbReference type="RefSeq" id="WP_183604738.1">
    <property type="nucleotide sequence ID" value="NZ_JACHXK010000040.1"/>
</dbReference>
<dbReference type="EMBL" id="JACHXK010000040">
    <property type="protein sequence ID" value="MBB3114727.1"/>
    <property type="molecule type" value="Genomic_DNA"/>
</dbReference>
<dbReference type="PROSITE" id="PS51502">
    <property type="entry name" value="S_R_A_B_BARREL"/>
    <property type="match status" value="1"/>
</dbReference>
<accession>A0A7W5B5F2</accession>
<feature type="domain" description="Stress-response A/B barrel" evidence="2">
    <location>
        <begin position="6"/>
        <end position="98"/>
    </location>
</feature>